<dbReference type="AlphaFoldDB" id="A0A6A5KEC4"/>
<dbReference type="Proteomes" id="UP000800040">
    <property type="component" value="Unassembled WGS sequence"/>
</dbReference>
<protein>
    <recommendedName>
        <fullName evidence="3">D-serine dehydratase-like domain-containing protein</fullName>
    </recommendedName>
</protein>
<evidence type="ECO:0000256" key="2">
    <source>
        <dbReference type="ARBA" id="ARBA00023239"/>
    </source>
</evidence>
<feature type="domain" description="D-serine dehydratase-like" evidence="3">
    <location>
        <begin position="264"/>
        <end position="355"/>
    </location>
</feature>
<name>A0A6A5KEC4_9PLEO</name>
<evidence type="ECO:0000313" key="5">
    <source>
        <dbReference type="Proteomes" id="UP000800040"/>
    </source>
</evidence>
<dbReference type="Pfam" id="PF01168">
    <property type="entry name" value="Ala_racemase_N"/>
    <property type="match status" value="1"/>
</dbReference>
<keyword evidence="5" id="KW-1185">Reference proteome</keyword>
<dbReference type="GO" id="GO:0008721">
    <property type="term" value="F:D-serine ammonia-lyase activity"/>
    <property type="evidence" value="ECO:0007669"/>
    <property type="project" value="TreeGrafter"/>
</dbReference>
<sequence>MPYSPKIGDAIASLDTPSMIVDLDLMKSNLKKAMTQLLPTGKNIRPHLKTTKSAILAHKMVQAGAKGGCVAKLSEAEVMCRLGFTDLLITCEIVGAAKVQRLVELYKKHKSIRIVVDSAEGALAIDQALAAAGVPEPMPTLIDLDVGLRRTGVQPGFPALELARYVATLNHLKIVGVQGYEGHLQHVHGYEDRKRQCLESMWILTQTVNSLELHGHQIDVVTTGGTGTAEFCATVRRVTEVQPGSFLFMDTDYRNAVGAKYANSLTILATVISKQGSNVVTIDAGLKSLTTDSGLAECKTPGYTYGVLGDEHGTLTWEEGEAGKGKELRIGDRVEMVPSHIDPTINLHDVYYAHRNGVIEEIWPVDARGCVQ</sequence>
<gene>
    <name evidence="4" type="ORF">BDW02DRAFT_328960</name>
</gene>
<organism evidence="4 5">
    <name type="scientific">Decorospora gaudefroyi</name>
    <dbReference type="NCBI Taxonomy" id="184978"/>
    <lineage>
        <taxon>Eukaryota</taxon>
        <taxon>Fungi</taxon>
        <taxon>Dikarya</taxon>
        <taxon>Ascomycota</taxon>
        <taxon>Pezizomycotina</taxon>
        <taxon>Dothideomycetes</taxon>
        <taxon>Pleosporomycetidae</taxon>
        <taxon>Pleosporales</taxon>
        <taxon>Pleosporineae</taxon>
        <taxon>Pleosporaceae</taxon>
        <taxon>Decorospora</taxon>
    </lineage>
</organism>
<dbReference type="OrthoDB" id="20198at2759"/>
<accession>A0A6A5KEC4</accession>
<dbReference type="InterPro" id="IPR026956">
    <property type="entry name" value="D-ser_dehydrat-like_dom"/>
</dbReference>
<dbReference type="Gene3D" id="3.20.20.10">
    <property type="entry name" value="Alanine racemase"/>
    <property type="match status" value="1"/>
</dbReference>
<dbReference type="PANTHER" id="PTHR28004:SF2">
    <property type="entry name" value="D-SERINE DEHYDRATASE"/>
    <property type="match status" value="1"/>
</dbReference>
<dbReference type="EMBL" id="ML975300">
    <property type="protein sequence ID" value="KAF1834550.1"/>
    <property type="molecule type" value="Genomic_DNA"/>
</dbReference>
<dbReference type="Pfam" id="PF14031">
    <property type="entry name" value="D-ser_dehydrat"/>
    <property type="match status" value="1"/>
</dbReference>
<dbReference type="CDD" id="cd06819">
    <property type="entry name" value="PLPDE_III_LS_D-TA"/>
    <property type="match status" value="1"/>
</dbReference>
<keyword evidence="2" id="KW-0456">Lyase</keyword>
<dbReference type="SMART" id="SM01119">
    <property type="entry name" value="D-ser_dehydrat"/>
    <property type="match status" value="1"/>
</dbReference>
<dbReference type="InterPro" id="IPR051466">
    <property type="entry name" value="D-amino_acid_metab_enzyme"/>
</dbReference>
<comment type="similarity">
    <text evidence="1">Belongs to the DSD1 family.</text>
</comment>
<dbReference type="PANTHER" id="PTHR28004">
    <property type="entry name" value="ZGC:162816-RELATED"/>
    <property type="match status" value="1"/>
</dbReference>
<dbReference type="SUPFAM" id="SSF51419">
    <property type="entry name" value="PLP-binding barrel"/>
    <property type="match status" value="1"/>
</dbReference>
<reference evidence="4" key="1">
    <citation type="submission" date="2020-01" db="EMBL/GenBank/DDBJ databases">
        <authorList>
            <consortium name="DOE Joint Genome Institute"/>
            <person name="Haridas S."/>
            <person name="Albert R."/>
            <person name="Binder M."/>
            <person name="Bloem J."/>
            <person name="Labutti K."/>
            <person name="Salamov A."/>
            <person name="Andreopoulos B."/>
            <person name="Baker S.E."/>
            <person name="Barry K."/>
            <person name="Bills G."/>
            <person name="Bluhm B.H."/>
            <person name="Cannon C."/>
            <person name="Castanera R."/>
            <person name="Culley D.E."/>
            <person name="Daum C."/>
            <person name="Ezra D."/>
            <person name="Gonzalez J.B."/>
            <person name="Henrissat B."/>
            <person name="Kuo A."/>
            <person name="Liang C."/>
            <person name="Lipzen A."/>
            <person name="Lutzoni F."/>
            <person name="Magnuson J."/>
            <person name="Mondo S."/>
            <person name="Nolan M."/>
            <person name="Ohm R."/>
            <person name="Pangilinan J."/>
            <person name="Park H.-J."/>
            <person name="Ramirez L."/>
            <person name="Alfaro M."/>
            <person name="Sun H."/>
            <person name="Tritt A."/>
            <person name="Yoshinaga Y."/>
            <person name="Zwiers L.-H."/>
            <person name="Turgeon B.G."/>
            <person name="Goodwin S.B."/>
            <person name="Spatafora J.W."/>
            <person name="Crous P.W."/>
            <person name="Grigoriev I.V."/>
        </authorList>
    </citation>
    <scope>NUCLEOTIDE SEQUENCE</scope>
    <source>
        <strain evidence="4">P77</strain>
    </source>
</reference>
<evidence type="ECO:0000259" key="3">
    <source>
        <dbReference type="SMART" id="SM01119"/>
    </source>
</evidence>
<dbReference type="Gene3D" id="2.40.37.20">
    <property type="entry name" value="D-serine dehydratase-like domain"/>
    <property type="match status" value="1"/>
</dbReference>
<dbReference type="InterPro" id="IPR001608">
    <property type="entry name" value="Ala_racemase_N"/>
</dbReference>
<evidence type="ECO:0000313" key="4">
    <source>
        <dbReference type="EMBL" id="KAF1834550.1"/>
    </source>
</evidence>
<dbReference type="InterPro" id="IPR042208">
    <property type="entry name" value="D-ser_dehydrat-like_sf"/>
</dbReference>
<dbReference type="GO" id="GO:0036088">
    <property type="term" value="P:D-serine catabolic process"/>
    <property type="evidence" value="ECO:0007669"/>
    <property type="project" value="TreeGrafter"/>
</dbReference>
<dbReference type="InterPro" id="IPR029066">
    <property type="entry name" value="PLP-binding_barrel"/>
</dbReference>
<evidence type="ECO:0000256" key="1">
    <source>
        <dbReference type="ARBA" id="ARBA00005323"/>
    </source>
</evidence>
<proteinExistence type="inferred from homology"/>